<evidence type="ECO:0000259" key="2">
    <source>
        <dbReference type="Pfam" id="PF08223"/>
    </source>
</evidence>
<evidence type="ECO:0000259" key="1">
    <source>
        <dbReference type="Pfam" id="PF07848"/>
    </source>
</evidence>
<dbReference type="OrthoDB" id="2270427at2"/>
<dbReference type="Pfam" id="PF07848">
    <property type="entry name" value="PaaX"/>
    <property type="match status" value="1"/>
</dbReference>
<dbReference type="SUPFAM" id="SSF46785">
    <property type="entry name" value="Winged helix' DNA-binding domain"/>
    <property type="match status" value="1"/>
</dbReference>
<dbReference type="EMBL" id="VFOQ01000001">
    <property type="protein sequence ID" value="TQL61502.1"/>
    <property type="molecule type" value="Genomic_DNA"/>
</dbReference>
<dbReference type="Gene3D" id="3.30.70.2650">
    <property type="match status" value="1"/>
</dbReference>
<feature type="domain" description="Transcriptional repressor PaaX-like central Cas2-like" evidence="3">
    <location>
        <begin position="88"/>
        <end position="154"/>
    </location>
</feature>
<feature type="domain" description="Transcriptional repressor PaaX-like N-terminal" evidence="1">
    <location>
        <begin position="3"/>
        <end position="63"/>
    </location>
</feature>
<dbReference type="InterPro" id="IPR012906">
    <property type="entry name" value="PaaX-like_N"/>
</dbReference>
<dbReference type="InterPro" id="IPR048846">
    <property type="entry name" value="PaaX-like_central"/>
</dbReference>
<dbReference type="Gene3D" id="1.20.58.1460">
    <property type="match status" value="1"/>
</dbReference>
<sequence length="265" mass="29154">MHARSALFDLYGDHLRDRDGWAPIAGIVRLLGAVDVAPPAVRTAVSRMVREGWLEPVERQGQRGYAATPRARARLAEAHARIYRTRDESWDGCWHVVVVDHASERARRGRVTAALSYLGYARMAPDTWIAPRENAELAGTLAAEGLQARAFSARYAAEGAELAESLWDLQGLAAAYREFVAQARTVQADRPADQGPEAAFAARTLLVHEWRKFLFRDPGLPAQVLPADWPGHEAAVLFDTTASALLPLAREFVDSCLAPDPKPRS</sequence>
<evidence type="ECO:0000313" key="5">
    <source>
        <dbReference type="Proteomes" id="UP000319514"/>
    </source>
</evidence>
<feature type="domain" description="Transcriptional repressor PaaX-like C-terminal" evidence="2">
    <location>
        <begin position="167"/>
        <end position="254"/>
    </location>
</feature>
<name>A0A542ZMB8_9MICO</name>
<dbReference type="PIRSF" id="PIRSF020623">
    <property type="entry name" value="PaaX"/>
    <property type="match status" value="1"/>
</dbReference>
<dbReference type="AlphaFoldDB" id="A0A542ZMB8"/>
<organism evidence="4 5">
    <name type="scientific">Oryzihumus leptocrescens</name>
    <dbReference type="NCBI Taxonomy" id="297536"/>
    <lineage>
        <taxon>Bacteria</taxon>
        <taxon>Bacillati</taxon>
        <taxon>Actinomycetota</taxon>
        <taxon>Actinomycetes</taxon>
        <taxon>Micrococcales</taxon>
        <taxon>Intrasporangiaceae</taxon>
        <taxon>Oryzihumus</taxon>
    </lineage>
</organism>
<dbReference type="Gene3D" id="1.10.10.10">
    <property type="entry name" value="Winged helix-like DNA-binding domain superfamily/Winged helix DNA-binding domain"/>
    <property type="match status" value="1"/>
</dbReference>
<dbReference type="GO" id="GO:0006351">
    <property type="term" value="P:DNA-templated transcription"/>
    <property type="evidence" value="ECO:0007669"/>
    <property type="project" value="InterPro"/>
</dbReference>
<dbReference type="Pfam" id="PF08223">
    <property type="entry name" value="PaaX_C"/>
    <property type="match status" value="1"/>
</dbReference>
<comment type="caution">
    <text evidence="4">The sequence shown here is derived from an EMBL/GenBank/DDBJ whole genome shotgun (WGS) entry which is preliminary data.</text>
</comment>
<dbReference type="RefSeq" id="WP_141789274.1">
    <property type="nucleotide sequence ID" value="NZ_BAAAKX010000001.1"/>
</dbReference>
<evidence type="ECO:0000313" key="4">
    <source>
        <dbReference type="EMBL" id="TQL61502.1"/>
    </source>
</evidence>
<dbReference type="Pfam" id="PF20803">
    <property type="entry name" value="PaaX_M"/>
    <property type="match status" value="1"/>
</dbReference>
<proteinExistence type="predicted"/>
<reference evidence="4 5" key="1">
    <citation type="submission" date="2019-06" db="EMBL/GenBank/DDBJ databases">
        <title>Sequencing the genomes of 1000 actinobacteria strains.</title>
        <authorList>
            <person name="Klenk H.-P."/>
        </authorList>
    </citation>
    <scope>NUCLEOTIDE SEQUENCE [LARGE SCALE GENOMIC DNA]</scope>
    <source>
        <strain evidence="4 5">DSM 18082</strain>
    </source>
</reference>
<dbReference type="InterPro" id="IPR036388">
    <property type="entry name" value="WH-like_DNA-bd_sf"/>
</dbReference>
<dbReference type="InterPro" id="IPR036390">
    <property type="entry name" value="WH_DNA-bd_sf"/>
</dbReference>
<keyword evidence="5" id="KW-1185">Reference proteome</keyword>
<accession>A0A542ZMB8</accession>
<dbReference type="PANTHER" id="PTHR30319">
    <property type="entry name" value="PHENYLACETIC ACID REGULATOR-RELATED TRANSCRIPTIONAL REPRESSOR"/>
    <property type="match status" value="1"/>
</dbReference>
<dbReference type="InterPro" id="IPR011965">
    <property type="entry name" value="PaaX_trns_reg"/>
</dbReference>
<dbReference type="Proteomes" id="UP000319514">
    <property type="component" value="Unassembled WGS sequence"/>
</dbReference>
<dbReference type="InterPro" id="IPR013225">
    <property type="entry name" value="PaaX_C"/>
</dbReference>
<evidence type="ECO:0000259" key="3">
    <source>
        <dbReference type="Pfam" id="PF20803"/>
    </source>
</evidence>
<dbReference type="PANTHER" id="PTHR30319:SF1">
    <property type="entry name" value="TRANSCRIPTIONAL REPRESSOR PAAX"/>
    <property type="match status" value="1"/>
</dbReference>
<gene>
    <name evidence="4" type="ORF">FB474_2913</name>
</gene>
<protein>
    <submittedName>
        <fullName evidence="4">PaaX family transcriptional regulator</fullName>
    </submittedName>
</protein>